<dbReference type="EMBL" id="LJVA01000143">
    <property type="protein sequence ID" value="KPL06426.1"/>
    <property type="molecule type" value="Genomic_DNA"/>
</dbReference>
<name>A0A0S8J9Z0_UNCT6</name>
<proteinExistence type="predicted"/>
<evidence type="ECO:0000313" key="2">
    <source>
        <dbReference type="EMBL" id="KPL06426.1"/>
    </source>
</evidence>
<evidence type="ECO:0000313" key="3">
    <source>
        <dbReference type="Proteomes" id="UP000051035"/>
    </source>
</evidence>
<gene>
    <name evidence="2" type="ORF">AMJ71_09665</name>
</gene>
<comment type="caution">
    <text evidence="2">The sequence shown here is derived from an EMBL/GenBank/DDBJ whole genome shotgun (WGS) entry which is preliminary data.</text>
</comment>
<dbReference type="GO" id="GO:0005506">
    <property type="term" value="F:iron ion binding"/>
    <property type="evidence" value="ECO:0007669"/>
    <property type="project" value="InterPro"/>
</dbReference>
<sequence length="146" mass="15707">MSPEMDLDRVARDIQDQILADARKIFSERVIELFLDPVNVGELEDPDGQATFTGPCGDTMSIFLGVRDGRIREATFLTDGCGPSLACGCVVTDIARGKTGEEAARIMPEDILEILGGLPESYAHCAELAVATLRRAIDDIHSKGGN</sequence>
<dbReference type="GO" id="GO:0016226">
    <property type="term" value="P:iron-sulfur cluster assembly"/>
    <property type="evidence" value="ECO:0007669"/>
    <property type="project" value="InterPro"/>
</dbReference>
<dbReference type="Proteomes" id="UP000051035">
    <property type="component" value="Unassembled WGS sequence"/>
</dbReference>
<reference evidence="2 3" key="1">
    <citation type="journal article" date="2015" name="Microbiome">
        <title>Genomic resolution of linkages in carbon, nitrogen, and sulfur cycling among widespread estuary sediment bacteria.</title>
        <authorList>
            <person name="Baker B.J."/>
            <person name="Lazar C.S."/>
            <person name="Teske A.P."/>
            <person name="Dick G.J."/>
        </authorList>
    </citation>
    <scope>NUCLEOTIDE SEQUENCE [LARGE SCALE GENOMIC DNA]</scope>
    <source>
        <strain evidence="2">SM1_40</strain>
    </source>
</reference>
<evidence type="ECO:0000259" key="1">
    <source>
        <dbReference type="Pfam" id="PF01592"/>
    </source>
</evidence>
<accession>A0A0S8J9Z0</accession>
<dbReference type="CDD" id="cd06664">
    <property type="entry name" value="IscU_like"/>
    <property type="match status" value="1"/>
</dbReference>
<dbReference type="InterPro" id="IPR002871">
    <property type="entry name" value="NIF_FeS_clus_asmbl_NifU_N"/>
</dbReference>
<feature type="domain" description="NIF system FeS cluster assembly NifU N-terminal" evidence="1">
    <location>
        <begin position="26"/>
        <end position="143"/>
    </location>
</feature>
<dbReference type="AlphaFoldDB" id="A0A0S8J9Z0"/>
<dbReference type="Pfam" id="PF01592">
    <property type="entry name" value="NifU_N"/>
    <property type="match status" value="1"/>
</dbReference>
<dbReference type="GO" id="GO:0051536">
    <property type="term" value="F:iron-sulfur cluster binding"/>
    <property type="evidence" value="ECO:0007669"/>
    <property type="project" value="InterPro"/>
</dbReference>
<dbReference type="SUPFAM" id="SSF82649">
    <property type="entry name" value="SufE/NifU"/>
    <property type="match status" value="1"/>
</dbReference>
<dbReference type="PANTHER" id="PTHR10093">
    <property type="entry name" value="IRON-SULFUR CLUSTER ASSEMBLY ENZYME NIFU HOMOLOG"/>
    <property type="match status" value="1"/>
</dbReference>
<organism evidence="2 3">
    <name type="scientific">candidate division TA06 bacterium SM1_40</name>
    <dbReference type="NCBI Taxonomy" id="1703773"/>
    <lineage>
        <taxon>Bacteria</taxon>
        <taxon>Bacteria division TA06</taxon>
    </lineage>
</organism>
<protein>
    <recommendedName>
        <fullName evidence="1">NIF system FeS cluster assembly NifU N-terminal domain-containing protein</fullName>
    </recommendedName>
</protein>
<dbReference type="Gene3D" id="3.90.1010.10">
    <property type="match status" value="1"/>
</dbReference>